<comment type="caution">
    <text evidence="1">The sequence shown here is derived from an EMBL/GenBank/DDBJ whole genome shotgun (WGS) entry which is preliminary data.</text>
</comment>
<gene>
    <name evidence="1" type="ORF">EVAR_64980_1</name>
</gene>
<accession>A0A4C2A092</accession>
<proteinExistence type="predicted"/>
<name>A0A4C2A092_EUMVA</name>
<dbReference type="AlphaFoldDB" id="A0A4C2A092"/>
<protein>
    <submittedName>
        <fullName evidence="1">Uncharacterized protein</fullName>
    </submittedName>
</protein>
<dbReference type="Proteomes" id="UP000299102">
    <property type="component" value="Unassembled WGS sequence"/>
</dbReference>
<reference evidence="1 2" key="1">
    <citation type="journal article" date="2019" name="Commun. Biol.">
        <title>The bagworm genome reveals a unique fibroin gene that provides high tensile strength.</title>
        <authorList>
            <person name="Kono N."/>
            <person name="Nakamura H."/>
            <person name="Ohtoshi R."/>
            <person name="Tomita M."/>
            <person name="Numata K."/>
            <person name="Arakawa K."/>
        </authorList>
    </citation>
    <scope>NUCLEOTIDE SEQUENCE [LARGE SCALE GENOMIC DNA]</scope>
</reference>
<organism evidence="1 2">
    <name type="scientific">Eumeta variegata</name>
    <name type="common">Bagworm moth</name>
    <name type="synonym">Eumeta japonica</name>
    <dbReference type="NCBI Taxonomy" id="151549"/>
    <lineage>
        <taxon>Eukaryota</taxon>
        <taxon>Metazoa</taxon>
        <taxon>Ecdysozoa</taxon>
        <taxon>Arthropoda</taxon>
        <taxon>Hexapoda</taxon>
        <taxon>Insecta</taxon>
        <taxon>Pterygota</taxon>
        <taxon>Neoptera</taxon>
        <taxon>Endopterygota</taxon>
        <taxon>Lepidoptera</taxon>
        <taxon>Glossata</taxon>
        <taxon>Ditrysia</taxon>
        <taxon>Tineoidea</taxon>
        <taxon>Psychidae</taxon>
        <taxon>Oiketicinae</taxon>
        <taxon>Eumeta</taxon>
    </lineage>
</organism>
<dbReference type="EMBL" id="BGZK01002270">
    <property type="protein sequence ID" value="GBP92375.1"/>
    <property type="molecule type" value="Genomic_DNA"/>
</dbReference>
<evidence type="ECO:0000313" key="2">
    <source>
        <dbReference type="Proteomes" id="UP000299102"/>
    </source>
</evidence>
<evidence type="ECO:0000313" key="1">
    <source>
        <dbReference type="EMBL" id="GBP92375.1"/>
    </source>
</evidence>
<sequence length="69" mass="7143">MVNSLLAMGALVDALYSPGDKITVGYDPIQGHCQVGSLTGAVHLSNNNGGVPRPAQCGQKPHIEQKGKC</sequence>
<dbReference type="OrthoDB" id="10070352at2759"/>
<keyword evidence="2" id="KW-1185">Reference proteome</keyword>